<dbReference type="RefSeq" id="WP_096355737.1">
    <property type="nucleotide sequence ID" value="NZ_AP014946.1"/>
</dbReference>
<accession>A0A0S3PVK7</accession>
<keyword evidence="6" id="KW-0378">Hydrolase</keyword>
<dbReference type="InterPro" id="IPR017580">
    <property type="entry name" value="OHCU_decarboxylase-1"/>
</dbReference>
<dbReference type="PANTHER" id="PTHR43466">
    <property type="entry name" value="2-OXO-4-HYDROXY-4-CARBOXY-5-UREIDOIMIDAZOLINE DECARBOXYLASE-RELATED"/>
    <property type="match status" value="1"/>
</dbReference>
<dbReference type="UniPathway" id="UPA00394">
    <property type="reaction ID" value="UER00652"/>
</dbReference>
<dbReference type="Gene3D" id="1.10.3330.10">
    <property type="entry name" value="Oxo-4-hydroxy-4-carboxy-5-ureidoimidazoline decarboxylase"/>
    <property type="match status" value="1"/>
</dbReference>
<gene>
    <name evidence="10" type="primary">pucL</name>
    <name evidence="10" type="ORF">GJW-30_1_02474</name>
</gene>
<dbReference type="InterPro" id="IPR036817">
    <property type="entry name" value="Transthyretin/HIU_hydrolase_sf"/>
</dbReference>
<dbReference type="GO" id="GO:0051997">
    <property type="term" value="F:2-oxo-4-hydroxy-4-carboxy-5-ureidoimidazoline decarboxylase activity"/>
    <property type="evidence" value="ECO:0007669"/>
    <property type="project" value="UniProtKB-EC"/>
</dbReference>
<dbReference type="GO" id="GO:0006144">
    <property type="term" value="P:purine nucleobase metabolic process"/>
    <property type="evidence" value="ECO:0007669"/>
    <property type="project" value="UniProtKB-KW"/>
</dbReference>
<dbReference type="SUPFAM" id="SSF49472">
    <property type="entry name" value="Transthyretin (synonym: prealbumin)"/>
    <property type="match status" value="1"/>
</dbReference>
<dbReference type="Pfam" id="PF09349">
    <property type="entry name" value="OHCU_decarbox"/>
    <property type="match status" value="1"/>
</dbReference>
<evidence type="ECO:0000256" key="4">
    <source>
        <dbReference type="ARBA" id="ARBA00022631"/>
    </source>
</evidence>
<dbReference type="OrthoDB" id="9800909at2"/>
<organism evidence="10 11">
    <name type="scientific">Variibacter gotjawalensis</name>
    <dbReference type="NCBI Taxonomy" id="1333996"/>
    <lineage>
        <taxon>Bacteria</taxon>
        <taxon>Pseudomonadati</taxon>
        <taxon>Pseudomonadota</taxon>
        <taxon>Alphaproteobacteria</taxon>
        <taxon>Hyphomicrobiales</taxon>
        <taxon>Nitrobacteraceae</taxon>
        <taxon>Variibacter</taxon>
    </lineage>
</organism>
<evidence type="ECO:0000313" key="11">
    <source>
        <dbReference type="Proteomes" id="UP000236884"/>
    </source>
</evidence>
<evidence type="ECO:0000259" key="8">
    <source>
        <dbReference type="Pfam" id="PF00576"/>
    </source>
</evidence>
<evidence type="ECO:0000256" key="1">
    <source>
        <dbReference type="ARBA" id="ARBA00001043"/>
    </source>
</evidence>
<dbReference type="CDD" id="cd05822">
    <property type="entry name" value="TLP_HIUase"/>
    <property type="match status" value="1"/>
</dbReference>
<dbReference type="NCBIfam" id="TIGR02962">
    <property type="entry name" value="hdxy_isourate"/>
    <property type="match status" value="1"/>
</dbReference>
<dbReference type="EMBL" id="AP014946">
    <property type="protein sequence ID" value="BAT59939.1"/>
    <property type="molecule type" value="Genomic_DNA"/>
</dbReference>
<comment type="pathway">
    <text evidence="3">Purine metabolism; urate degradation; (S)-allantoin from urate: step 3/3.</text>
</comment>
<dbReference type="AlphaFoldDB" id="A0A0S3PVK7"/>
<proteinExistence type="predicted"/>
<dbReference type="KEGG" id="vgo:GJW-30_1_02474"/>
<dbReference type="Gene3D" id="2.60.40.180">
    <property type="entry name" value="Transthyretin/hydroxyisourate hydrolase domain"/>
    <property type="match status" value="1"/>
</dbReference>
<evidence type="ECO:0000259" key="9">
    <source>
        <dbReference type="Pfam" id="PF09349"/>
    </source>
</evidence>
<comment type="catalytic activity">
    <reaction evidence="1">
        <text>5-hydroxyisourate + H2O = 5-hydroxy-2-oxo-4-ureido-2,5-dihydro-1H-imidazole-5-carboxylate + H(+)</text>
        <dbReference type="Rhea" id="RHEA:23736"/>
        <dbReference type="ChEBI" id="CHEBI:15377"/>
        <dbReference type="ChEBI" id="CHEBI:15378"/>
        <dbReference type="ChEBI" id="CHEBI:18072"/>
        <dbReference type="ChEBI" id="CHEBI:58639"/>
        <dbReference type="EC" id="3.5.2.17"/>
    </reaction>
</comment>
<keyword evidence="7" id="KW-0456">Lyase</keyword>
<dbReference type="GO" id="GO:0000255">
    <property type="term" value="P:allantoin metabolic process"/>
    <property type="evidence" value="ECO:0007669"/>
    <property type="project" value="InterPro"/>
</dbReference>
<dbReference type="InterPro" id="IPR036778">
    <property type="entry name" value="OHCU_decarboxylase_sf"/>
</dbReference>
<keyword evidence="4" id="KW-0659">Purine metabolism</keyword>
<evidence type="ECO:0000256" key="5">
    <source>
        <dbReference type="ARBA" id="ARBA00022793"/>
    </source>
</evidence>
<keyword evidence="11" id="KW-1185">Reference proteome</keyword>
<dbReference type="InterPro" id="IPR018020">
    <property type="entry name" value="OHCU_decarboxylase"/>
</dbReference>
<evidence type="ECO:0000256" key="3">
    <source>
        <dbReference type="ARBA" id="ARBA00004754"/>
    </source>
</evidence>
<dbReference type="SUPFAM" id="SSF158694">
    <property type="entry name" value="UraD-Like"/>
    <property type="match status" value="1"/>
</dbReference>
<dbReference type="InterPro" id="IPR023416">
    <property type="entry name" value="Transthyretin/HIU_hydrolase_d"/>
</dbReference>
<reference evidence="10 11" key="1">
    <citation type="submission" date="2015-08" db="EMBL/GenBank/DDBJ databases">
        <title>Investigation of the bacterial diversity of lava forest soil.</title>
        <authorList>
            <person name="Lee J.S."/>
        </authorList>
    </citation>
    <scope>NUCLEOTIDE SEQUENCE [LARGE SCALE GENOMIC DNA]</scope>
    <source>
        <strain evidence="10 11">GJW-30</strain>
    </source>
</reference>
<dbReference type="InterPro" id="IPR023418">
    <property type="entry name" value="Thyroxine_BS"/>
</dbReference>
<feature type="domain" description="Oxo-4-hydroxy-4-carboxy-5-ureidoimidazoline decarboxylase" evidence="9">
    <location>
        <begin position="9"/>
        <end position="165"/>
    </location>
</feature>
<dbReference type="GO" id="GO:0033971">
    <property type="term" value="F:hydroxyisourate hydrolase activity"/>
    <property type="evidence" value="ECO:0007669"/>
    <property type="project" value="UniProtKB-EC"/>
</dbReference>
<name>A0A0S3PVK7_9BRAD</name>
<dbReference type="Pfam" id="PF00576">
    <property type="entry name" value="Transthyretin"/>
    <property type="match status" value="1"/>
</dbReference>
<dbReference type="PROSITE" id="PS00768">
    <property type="entry name" value="TRANSTHYRETIN_1"/>
    <property type="match status" value="1"/>
</dbReference>
<sequence length="294" mass="31949">MPISLDHLNAAPAPEFVAALGEIFEHAPWVAEAVTSQRPFATVTALHAAMINAVRASPAETQIGFLRGHPDLAGKAARAGDIAEASKSEQAGLGLDRLSDADYDEMLRLNTAYTEKFGFPFIVCVRRKTRVAVIADFVRRIGNDRTAELNAALGEIGYITRLRLADAVTGPGMPDVAGHLSTHVLDSYHGQPAGDVAITLFEIGREGERTALKVTRTNDNGRTDEPLLHGGPLRAGQYELLFEIGDYFRTRGVKLPDQPFLDDVVLRFGIDAPEGRYHVPLVATPWSYSTYRGS</sequence>
<feature type="domain" description="Transthyretin/hydroxyisourate hydrolase" evidence="8">
    <location>
        <begin position="180"/>
        <end position="293"/>
    </location>
</feature>
<comment type="catalytic activity">
    <reaction evidence="2">
        <text>5-hydroxy-2-oxo-4-ureido-2,5-dihydro-1H-imidazole-5-carboxylate + H(+) = (S)-allantoin + CO2</text>
        <dbReference type="Rhea" id="RHEA:26301"/>
        <dbReference type="ChEBI" id="CHEBI:15378"/>
        <dbReference type="ChEBI" id="CHEBI:15678"/>
        <dbReference type="ChEBI" id="CHEBI:16526"/>
        <dbReference type="ChEBI" id="CHEBI:58639"/>
        <dbReference type="EC" id="4.1.1.97"/>
    </reaction>
</comment>
<dbReference type="Proteomes" id="UP000236884">
    <property type="component" value="Chromosome"/>
</dbReference>
<evidence type="ECO:0000256" key="2">
    <source>
        <dbReference type="ARBA" id="ARBA00001163"/>
    </source>
</evidence>
<dbReference type="NCBIfam" id="TIGR03164">
    <property type="entry name" value="UHCUDC"/>
    <property type="match status" value="1"/>
</dbReference>
<dbReference type="GO" id="GO:0019628">
    <property type="term" value="P:urate catabolic process"/>
    <property type="evidence" value="ECO:0007669"/>
    <property type="project" value="UniProtKB-UniPathway"/>
</dbReference>
<evidence type="ECO:0000256" key="7">
    <source>
        <dbReference type="ARBA" id="ARBA00023239"/>
    </source>
</evidence>
<evidence type="ECO:0000256" key="6">
    <source>
        <dbReference type="ARBA" id="ARBA00022801"/>
    </source>
</evidence>
<protein>
    <submittedName>
        <fullName evidence="10">Uric acid degradation bifunctional protein PucL</fullName>
    </submittedName>
</protein>
<keyword evidence="5" id="KW-0210">Decarboxylase</keyword>
<evidence type="ECO:0000313" key="10">
    <source>
        <dbReference type="EMBL" id="BAT59939.1"/>
    </source>
</evidence>
<dbReference type="PANTHER" id="PTHR43466:SF1">
    <property type="entry name" value="2-OXO-4-HYDROXY-4-CARBOXY-5-UREIDOIMIDAZOLINE DECARBOXYLASE-RELATED"/>
    <property type="match status" value="1"/>
</dbReference>
<dbReference type="InterPro" id="IPR014306">
    <property type="entry name" value="Hydroxyisourate_hydrolase"/>
</dbReference>